<dbReference type="Proteomes" id="UP001642540">
    <property type="component" value="Unassembled WGS sequence"/>
</dbReference>
<name>A0ABP1RXN2_9HEXA</name>
<comment type="caution">
    <text evidence="7">The sequence shown here is derived from an EMBL/GenBank/DDBJ whole genome shotgun (WGS) entry which is preliminary data.</text>
</comment>
<evidence type="ECO:0000256" key="4">
    <source>
        <dbReference type="ARBA" id="ARBA00023273"/>
    </source>
</evidence>
<evidence type="ECO:0000256" key="1">
    <source>
        <dbReference type="ARBA" id="ARBA00004138"/>
    </source>
</evidence>
<gene>
    <name evidence="7" type="ORF">ODALV1_LOCUS27221</name>
</gene>
<dbReference type="InterPro" id="IPR036322">
    <property type="entry name" value="WD40_repeat_dom_sf"/>
</dbReference>
<keyword evidence="3" id="KW-0677">Repeat</keyword>
<sequence>MDSMDPGGDRRVKFPGGKPSSQEEPAVEVVHSKQKADIILDDIHSDISNAPRLLKATTEVCHVKKEESYGSDIYNAQDYIKQRTQENQEFESNALSAVESLAPFKNEITSLAMDTEKRFFASADSGYKSLIIIWDILTGKALKFFPDPHDGKGCTTVTFTGVDYILASIGAEETGKQTVCLWDFDPNNQKKLPIVKGVFPQNVDLLRELTFDKNRPEFFAATGDKAVVFCTWLRSSDENSTDHTGDSIFCYKPKRRKNFMAKYKKFCHSLWMKEGKWLATSTMTGYICVWTPPMVLALEDPPDPKKNIRELARYFKLSEDGLTFFTIHKE</sequence>
<dbReference type="InterPro" id="IPR001680">
    <property type="entry name" value="WD40_rpt"/>
</dbReference>
<dbReference type="Gene3D" id="2.130.10.10">
    <property type="entry name" value="YVTN repeat-like/Quinoprotein amine dehydrogenase"/>
    <property type="match status" value="1"/>
</dbReference>
<dbReference type="SUPFAM" id="SSF50978">
    <property type="entry name" value="WD40 repeat-like"/>
    <property type="match status" value="1"/>
</dbReference>
<reference evidence="7 8" key="1">
    <citation type="submission" date="2024-08" db="EMBL/GenBank/DDBJ databases">
        <authorList>
            <person name="Cucini C."/>
            <person name="Frati F."/>
        </authorList>
    </citation>
    <scope>NUCLEOTIDE SEQUENCE [LARGE SCALE GENOMIC DNA]</scope>
</reference>
<keyword evidence="2" id="KW-0853">WD repeat</keyword>
<dbReference type="InterPro" id="IPR050630">
    <property type="entry name" value="WD_repeat_EMAP"/>
</dbReference>
<organism evidence="7 8">
    <name type="scientific">Orchesella dallaii</name>
    <dbReference type="NCBI Taxonomy" id="48710"/>
    <lineage>
        <taxon>Eukaryota</taxon>
        <taxon>Metazoa</taxon>
        <taxon>Ecdysozoa</taxon>
        <taxon>Arthropoda</taxon>
        <taxon>Hexapoda</taxon>
        <taxon>Collembola</taxon>
        <taxon>Entomobryomorpha</taxon>
        <taxon>Entomobryoidea</taxon>
        <taxon>Orchesellidae</taxon>
        <taxon>Orchesellinae</taxon>
        <taxon>Orchesella</taxon>
    </lineage>
</organism>
<accession>A0ABP1RXN2</accession>
<dbReference type="PANTHER" id="PTHR13720:SF13">
    <property type="entry name" value="CILIA- AND FLAGELLA-ASSOCIATED PROTEIN 251"/>
    <property type="match status" value="1"/>
</dbReference>
<protein>
    <recommendedName>
        <fullName evidence="5">Cilia- and flagella-associated protein 251</fullName>
    </recommendedName>
</protein>
<evidence type="ECO:0000256" key="3">
    <source>
        <dbReference type="ARBA" id="ARBA00022737"/>
    </source>
</evidence>
<dbReference type="PANTHER" id="PTHR13720">
    <property type="entry name" value="WD-40 REPEAT PROTEIN"/>
    <property type="match status" value="1"/>
</dbReference>
<proteinExistence type="predicted"/>
<dbReference type="EMBL" id="CAXLJM020000122">
    <property type="protein sequence ID" value="CAL8138112.1"/>
    <property type="molecule type" value="Genomic_DNA"/>
</dbReference>
<dbReference type="InterPro" id="IPR015943">
    <property type="entry name" value="WD40/YVTN_repeat-like_dom_sf"/>
</dbReference>
<evidence type="ECO:0000313" key="7">
    <source>
        <dbReference type="EMBL" id="CAL8138112.1"/>
    </source>
</evidence>
<evidence type="ECO:0000256" key="6">
    <source>
        <dbReference type="SAM" id="MobiDB-lite"/>
    </source>
</evidence>
<dbReference type="SMART" id="SM00320">
    <property type="entry name" value="WD40"/>
    <property type="match status" value="3"/>
</dbReference>
<evidence type="ECO:0000256" key="5">
    <source>
        <dbReference type="ARBA" id="ARBA00040994"/>
    </source>
</evidence>
<keyword evidence="4" id="KW-0966">Cell projection</keyword>
<keyword evidence="8" id="KW-1185">Reference proteome</keyword>
<evidence type="ECO:0000313" key="8">
    <source>
        <dbReference type="Proteomes" id="UP001642540"/>
    </source>
</evidence>
<evidence type="ECO:0000256" key="2">
    <source>
        <dbReference type="ARBA" id="ARBA00022574"/>
    </source>
</evidence>
<comment type="subcellular location">
    <subcellularLocation>
        <location evidence="1">Cell projection</location>
        <location evidence="1">Cilium</location>
    </subcellularLocation>
</comment>
<feature type="region of interest" description="Disordered" evidence="6">
    <location>
        <begin position="1"/>
        <end position="26"/>
    </location>
</feature>